<dbReference type="InParanoid" id="D8PQJ1"/>
<dbReference type="Proteomes" id="UP000007431">
    <property type="component" value="Unassembled WGS sequence"/>
</dbReference>
<feature type="region of interest" description="Disordered" evidence="1">
    <location>
        <begin position="1"/>
        <end position="63"/>
    </location>
</feature>
<dbReference type="HOGENOM" id="CLU_1696503_0_0_1"/>
<evidence type="ECO:0000313" key="2">
    <source>
        <dbReference type="EMBL" id="EFJ03081.1"/>
    </source>
</evidence>
<evidence type="ECO:0000313" key="3">
    <source>
        <dbReference type="Proteomes" id="UP000007431"/>
    </source>
</evidence>
<proteinExistence type="predicted"/>
<dbReference type="KEGG" id="scm:SCHCO_02257706"/>
<feature type="region of interest" description="Disordered" evidence="1">
    <location>
        <begin position="85"/>
        <end position="155"/>
    </location>
</feature>
<dbReference type="AlphaFoldDB" id="D8PQJ1"/>
<keyword evidence="3" id="KW-1185">Reference proteome</keyword>
<accession>D8PQJ1</accession>
<organism evidence="3">
    <name type="scientific">Schizophyllum commune (strain H4-8 / FGSC 9210)</name>
    <name type="common">Split gill fungus</name>
    <dbReference type="NCBI Taxonomy" id="578458"/>
    <lineage>
        <taxon>Eukaryota</taxon>
        <taxon>Fungi</taxon>
        <taxon>Dikarya</taxon>
        <taxon>Basidiomycota</taxon>
        <taxon>Agaricomycotina</taxon>
        <taxon>Agaricomycetes</taxon>
        <taxon>Agaricomycetidae</taxon>
        <taxon>Agaricales</taxon>
        <taxon>Schizophyllaceae</taxon>
        <taxon>Schizophyllum</taxon>
    </lineage>
</organism>
<dbReference type="OrthoDB" id="3021381at2759"/>
<evidence type="ECO:0000256" key="1">
    <source>
        <dbReference type="SAM" id="MobiDB-lite"/>
    </source>
</evidence>
<gene>
    <name evidence="2" type="ORF">SCHCODRAFT_83813</name>
</gene>
<dbReference type="GeneID" id="9586069"/>
<protein>
    <submittedName>
        <fullName evidence="2">Expressed protein</fullName>
    </submittedName>
</protein>
<feature type="compositionally biased region" description="Polar residues" evidence="1">
    <location>
        <begin position="23"/>
        <end position="63"/>
    </location>
</feature>
<sequence length="155" mass="17421">MGMAASAIAGESSNHLLRRDSARSSTLRMSTSRPQSAPRLSSVAETSDTGSIHTDVTDSVATRSTIMVERYGHDAEDRRASQMLERRASNLHVVDRRPSGGLQLERRHSSHDAPPHAHYSDDPFRSAADDEPERYWRDEEDPFRAEDEDGRQYAR</sequence>
<dbReference type="EMBL" id="GL377302">
    <property type="protein sequence ID" value="EFJ03081.1"/>
    <property type="molecule type" value="Genomic_DNA"/>
</dbReference>
<reference evidence="2 3" key="1">
    <citation type="journal article" date="2010" name="Nat. Biotechnol.">
        <title>Genome sequence of the model mushroom Schizophyllum commune.</title>
        <authorList>
            <person name="Ohm R.A."/>
            <person name="de Jong J.F."/>
            <person name="Lugones L.G."/>
            <person name="Aerts A."/>
            <person name="Kothe E."/>
            <person name="Stajich J.E."/>
            <person name="de Vries R.P."/>
            <person name="Record E."/>
            <person name="Levasseur A."/>
            <person name="Baker S.E."/>
            <person name="Bartholomew K.A."/>
            <person name="Coutinho P.M."/>
            <person name="Erdmann S."/>
            <person name="Fowler T.J."/>
            <person name="Gathman A.C."/>
            <person name="Lombard V."/>
            <person name="Henrissat B."/>
            <person name="Knabe N."/>
            <person name="Kuees U."/>
            <person name="Lilly W.W."/>
            <person name="Lindquist E."/>
            <person name="Lucas S."/>
            <person name="Magnuson J.K."/>
            <person name="Piumi F."/>
            <person name="Raudaskoski M."/>
            <person name="Salamov A."/>
            <person name="Schmutz J."/>
            <person name="Schwarze F.W.M.R."/>
            <person name="vanKuyk P.A."/>
            <person name="Horton J.S."/>
            <person name="Grigoriev I.V."/>
            <person name="Woesten H.A.B."/>
        </authorList>
    </citation>
    <scope>NUCLEOTIDE SEQUENCE [LARGE SCALE GENOMIC DNA]</scope>
    <source>
        <strain evidence="3">H4-8 / FGSC 9210</strain>
    </source>
</reference>
<name>D8PQJ1_SCHCM</name>
<dbReference type="VEuPathDB" id="FungiDB:SCHCODRAFT_02257706"/>